<comment type="caution">
    <text evidence="1">The sequence shown here is derived from an EMBL/GenBank/DDBJ whole genome shotgun (WGS) entry which is preliminary data.</text>
</comment>
<organism evidence="1 2">
    <name type="scientific">Eruca vesicaria subsp. sativa</name>
    <name type="common">Garden rocket</name>
    <name type="synonym">Eruca sativa</name>
    <dbReference type="NCBI Taxonomy" id="29727"/>
    <lineage>
        <taxon>Eukaryota</taxon>
        <taxon>Viridiplantae</taxon>
        <taxon>Streptophyta</taxon>
        <taxon>Embryophyta</taxon>
        <taxon>Tracheophyta</taxon>
        <taxon>Spermatophyta</taxon>
        <taxon>Magnoliopsida</taxon>
        <taxon>eudicotyledons</taxon>
        <taxon>Gunneridae</taxon>
        <taxon>Pentapetalae</taxon>
        <taxon>rosids</taxon>
        <taxon>malvids</taxon>
        <taxon>Brassicales</taxon>
        <taxon>Brassicaceae</taxon>
        <taxon>Brassiceae</taxon>
        <taxon>Eruca</taxon>
    </lineage>
</organism>
<sequence length="84" mass="9495">MRAKEIECLYGNLLDKAMKKESVEIHKEEIELIGNIVCGINMGRSFTEKNGEIESVHDLLTKSNGWKKMTVSSRQCFSSDISKS</sequence>
<dbReference type="EMBL" id="CAKOAT010927375">
    <property type="protein sequence ID" value="CAH8390925.1"/>
    <property type="molecule type" value="Genomic_DNA"/>
</dbReference>
<keyword evidence="2" id="KW-1185">Reference proteome</keyword>
<accession>A0ABC8M3U6</accession>
<name>A0ABC8M3U6_ERUVS</name>
<proteinExistence type="predicted"/>
<protein>
    <submittedName>
        <fullName evidence="1">Uncharacterized protein</fullName>
    </submittedName>
</protein>
<evidence type="ECO:0000313" key="1">
    <source>
        <dbReference type="EMBL" id="CAH8390925.1"/>
    </source>
</evidence>
<dbReference type="Proteomes" id="UP001642260">
    <property type="component" value="Unassembled WGS sequence"/>
</dbReference>
<evidence type="ECO:0000313" key="2">
    <source>
        <dbReference type="Proteomes" id="UP001642260"/>
    </source>
</evidence>
<dbReference type="AlphaFoldDB" id="A0ABC8M3U6"/>
<gene>
    <name evidence="1" type="ORF">ERUC_LOCUS43408</name>
</gene>
<reference evidence="1 2" key="1">
    <citation type="submission" date="2022-03" db="EMBL/GenBank/DDBJ databases">
        <authorList>
            <person name="Macdonald S."/>
            <person name="Ahmed S."/>
            <person name="Newling K."/>
        </authorList>
    </citation>
    <scope>NUCLEOTIDE SEQUENCE [LARGE SCALE GENOMIC DNA]</scope>
</reference>